<evidence type="ECO:0000313" key="2">
    <source>
        <dbReference type="EMBL" id="OHY95027.1"/>
    </source>
</evidence>
<evidence type="ECO:0008006" key="4">
    <source>
        <dbReference type="Google" id="ProtNLM"/>
    </source>
</evidence>
<proteinExistence type="predicted"/>
<sequence>MRCFLKKCRGSYLIEMVAVMGMVVLFATTVLPQFANVLKAKSEKTLQSVEHRVHVDQKHDEIVL</sequence>
<dbReference type="Proteomes" id="UP000180133">
    <property type="component" value="Unassembled WGS sequence"/>
</dbReference>
<feature type="transmembrane region" description="Helical" evidence="1">
    <location>
        <begin position="12"/>
        <end position="35"/>
    </location>
</feature>
<evidence type="ECO:0000256" key="1">
    <source>
        <dbReference type="SAM" id="Phobius"/>
    </source>
</evidence>
<dbReference type="EMBL" id="MKFT01000004">
    <property type="protein sequence ID" value="OHY95027.1"/>
    <property type="molecule type" value="Genomic_DNA"/>
</dbReference>
<keyword evidence="1" id="KW-0812">Transmembrane</keyword>
<organism evidence="2 3">
    <name type="scientific">Vibrio rotiferianus</name>
    <dbReference type="NCBI Taxonomy" id="190895"/>
    <lineage>
        <taxon>Bacteria</taxon>
        <taxon>Pseudomonadati</taxon>
        <taxon>Pseudomonadota</taxon>
        <taxon>Gammaproteobacteria</taxon>
        <taxon>Vibrionales</taxon>
        <taxon>Vibrionaceae</taxon>
        <taxon>Vibrio</taxon>
    </lineage>
</organism>
<keyword evidence="3" id="KW-1185">Reference proteome</keyword>
<gene>
    <name evidence="2" type="ORF">BI375_15395</name>
</gene>
<protein>
    <recommendedName>
        <fullName evidence="4">Type II secretion system protein</fullName>
    </recommendedName>
</protein>
<reference evidence="2 3" key="1">
    <citation type="submission" date="2016-09" db="EMBL/GenBank/DDBJ databases">
        <title>Isolation, identification and antibiotic sensitivity analysis of bacterial pathogen from juvenile Hippocampus erectus with tail-rotted disease.</title>
        <authorList>
            <person name="Yang Q."/>
        </authorList>
    </citation>
    <scope>NUCLEOTIDE SEQUENCE [LARGE SCALE GENOMIC DNA]</scope>
    <source>
        <strain evidence="2 3">HM-10</strain>
    </source>
</reference>
<keyword evidence="1" id="KW-0472">Membrane</keyword>
<keyword evidence="1" id="KW-1133">Transmembrane helix</keyword>
<evidence type="ECO:0000313" key="3">
    <source>
        <dbReference type="Proteomes" id="UP000180133"/>
    </source>
</evidence>
<accession>A0ABX3DBH3</accession>
<name>A0ABX3DBH3_9VIBR</name>
<comment type="caution">
    <text evidence="2">The sequence shown here is derived from an EMBL/GenBank/DDBJ whole genome shotgun (WGS) entry which is preliminary data.</text>
</comment>